<organism evidence="1 2">
    <name type="scientific">Vespula squamosa</name>
    <name type="common">Southern yellow jacket</name>
    <name type="synonym">Wasp</name>
    <dbReference type="NCBI Taxonomy" id="30214"/>
    <lineage>
        <taxon>Eukaryota</taxon>
        <taxon>Metazoa</taxon>
        <taxon>Ecdysozoa</taxon>
        <taxon>Arthropoda</taxon>
        <taxon>Hexapoda</taxon>
        <taxon>Insecta</taxon>
        <taxon>Pterygota</taxon>
        <taxon>Neoptera</taxon>
        <taxon>Endopterygota</taxon>
        <taxon>Hymenoptera</taxon>
        <taxon>Apocrita</taxon>
        <taxon>Aculeata</taxon>
        <taxon>Vespoidea</taxon>
        <taxon>Vespidae</taxon>
        <taxon>Vespinae</taxon>
        <taxon>Vespula</taxon>
    </lineage>
</organism>
<dbReference type="AlphaFoldDB" id="A0ABD2ACN6"/>
<protein>
    <submittedName>
        <fullName evidence="1">Uncharacterized protein</fullName>
    </submittedName>
</protein>
<dbReference type="Proteomes" id="UP001607302">
    <property type="component" value="Unassembled WGS sequence"/>
</dbReference>
<accession>A0ABD2ACN6</accession>
<sequence>MFAPGNVTIDHNNSRGSSAIVAPLSAILTIDISFLGYAGVSKEPYFSASGIGLGSSPIVSEGSGKHVYAISASRS</sequence>
<evidence type="ECO:0000313" key="1">
    <source>
        <dbReference type="EMBL" id="KAL2718146.1"/>
    </source>
</evidence>
<comment type="caution">
    <text evidence="1">The sequence shown here is derived from an EMBL/GenBank/DDBJ whole genome shotgun (WGS) entry which is preliminary data.</text>
</comment>
<dbReference type="EMBL" id="JAUDFV010000152">
    <property type="protein sequence ID" value="KAL2718146.1"/>
    <property type="molecule type" value="Genomic_DNA"/>
</dbReference>
<proteinExistence type="predicted"/>
<name>A0ABD2ACN6_VESSQ</name>
<reference evidence="1 2" key="1">
    <citation type="journal article" date="2024" name="Ann. Entomol. Soc. Am.">
        <title>Genomic analyses of the southern and eastern yellowjacket wasps (Hymenoptera: Vespidae) reveal evolutionary signatures of social life.</title>
        <authorList>
            <person name="Catto M.A."/>
            <person name="Caine P.B."/>
            <person name="Orr S.E."/>
            <person name="Hunt B.G."/>
            <person name="Goodisman M.A.D."/>
        </authorList>
    </citation>
    <scope>NUCLEOTIDE SEQUENCE [LARGE SCALE GENOMIC DNA]</scope>
    <source>
        <strain evidence="1">233</strain>
        <tissue evidence="1">Head and thorax</tissue>
    </source>
</reference>
<gene>
    <name evidence="1" type="ORF">V1478_012022</name>
</gene>
<keyword evidence="2" id="KW-1185">Reference proteome</keyword>
<evidence type="ECO:0000313" key="2">
    <source>
        <dbReference type="Proteomes" id="UP001607302"/>
    </source>
</evidence>